<dbReference type="HOGENOM" id="CLU_055174_2_2_3"/>
<dbReference type="GO" id="GO:0003676">
    <property type="term" value="F:nucleic acid binding"/>
    <property type="evidence" value="ECO:0007669"/>
    <property type="project" value="InterPro"/>
</dbReference>
<feature type="domain" description="DNA/RNA non-specific endonuclease/pyrophosphatase/phosphodiesterase" evidence="4">
    <location>
        <begin position="49"/>
        <end position="244"/>
    </location>
</feature>
<dbReference type="RefSeq" id="WP_015194353.1">
    <property type="nucleotide sequence ID" value="NC_019748.1"/>
</dbReference>
<dbReference type="SMART" id="SM00477">
    <property type="entry name" value="NUC"/>
    <property type="match status" value="1"/>
</dbReference>
<organism evidence="5 6">
    <name type="scientific">Stanieria cyanosphaera (strain ATCC 29371 / PCC 7437)</name>
    <dbReference type="NCBI Taxonomy" id="111780"/>
    <lineage>
        <taxon>Bacteria</taxon>
        <taxon>Bacillati</taxon>
        <taxon>Cyanobacteriota</taxon>
        <taxon>Cyanophyceae</taxon>
        <taxon>Pleurocapsales</taxon>
        <taxon>Dermocarpellaceae</taxon>
        <taxon>Stanieria</taxon>
    </lineage>
</organism>
<dbReference type="InterPro" id="IPR044929">
    <property type="entry name" value="DNA/RNA_non-sp_Endonuclease_sf"/>
</dbReference>
<protein>
    <submittedName>
        <fullName evidence="5">DNA/RNA non-specific endonuclease</fullName>
    </submittedName>
</protein>
<dbReference type="InterPro" id="IPR001604">
    <property type="entry name" value="Endo_G_ENPP1-like_dom"/>
</dbReference>
<dbReference type="AlphaFoldDB" id="K9XX66"/>
<evidence type="ECO:0000259" key="4">
    <source>
        <dbReference type="SMART" id="SM00892"/>
    </source>
</evidence>
<name>K9XX66_STAC7</name>
<dbReference type="InterPro" id="IPR044925">
    <property type="entry name" value="His-Me_finger_sf"/>
</dbReference>
<dbReference type="GO" id="GO:0016787">
    <property type="term" value="F:hydrolase activity"/>
    <property type="evidence" value="ECO:0007669"/>
    <property type="project" value="InterPro"/>
</dbReference>
<sequence>MFIRILIIKLIVILFLTGCSIGTSTKNIHLKYGNPSQANVQDFNNYLLEKPSYALSYNCSEGIPNWVSWQLNGSWLGSVERSNDFRPDVELPDGCYTVRPSDYRGTGYDKGHLIPSGDRTISQADNSTTFLMTNMIPQSPANNREVWRELEEYSRKLANEGKELYIVAGGEGKKDVIAKGKVTVPSYTWKVILVLNNGKVEQTIAVKIPNTEEVARTDWRDYIVSVDEIEQNTGYDFFSTLNRNIQQKIEAKVYQSDYVSTTLVDKPAKEPDSVLPKR</sequence>
<dbReference type="InterPro" id="IPR020821">
    <property type="entry name" value="ENPP1-3/EXOG-like_nuc-like"/>
</dbReference>
<keyword evidence="2" id="KW-0479">Metal-binding</keyword>
<dbReference type="InterPro" id="IPR040255">
    <property type="entry name" value="Non-specific_endonuclease"/>
</dbReference>
<keyword evidence="5" id="KW-0540">Nuclease</keyword>
<dbReference type="PANTHER" id="PTHR13966:SF5">
    <property type="entry name" value="ENDONUCLEASE G, MITOCHONDRIAL"/>
    <property type="match status" value="1"/>
</dbReference>
<dbReference type="GO" id="GO:0004519">
    <property type="term" value="F:endonuclease activity"/>
    <property type="evidence" value="ECO:0007669"/>
    <property type="project" value="UniProtKB-KW"/>
</dbReference>
<dbReference type="PANTHER" id="PTHR13966">
    <property type="entry name" value="ENDONUCLEASE RELATED"/>
    <property type="match status" value="1"/>
</dbReference>
<dbReference type="GO" id="GO:0046872">
    <property type="term" value="F:metal ion binding"/>
    <property type="evidence" value="ECO:0007669"/>
    <property type="project" value="UniProtKB-KW"/>
</dbReference>
<feature type="domain" description="ENPP1-3/EXOG-like endonuclease/phosphodiesterase" evidence="3">
    <location>
        <begin position="50"/>
        <end position="244"/>
    </location>
</feature>
<dbReference type="Gene3D" id="3.40.570.10">
    <property type="entry name" value="Extracellular Endonuclease, subunit A"/>
    <property type="match status" value="1"/>
</dbReference>
<evidence type="ECO:0000256" key="1">
    <source>
        <dbReference type="PIRSR" id="PIRSR640255-1"/>
    </source>
</evidence>
<feature type="active site" description="Proton acceptor" evidence="1">
    <location>
        <position position="112"/>
    </location>
</feature>
<evidence type="ECO:0000259" key="3">
    <source>
        <dbReference type="SMART" id="SM00477"/>
    </source>
</evidence>
<dbReference type="EMBL" id="CP003653">
    <property type="protein sequence ID" value="AFZ36691.1"/>
    <property type="molecule type" value="Genomic_DNA"/>
</dbReference>
<evidence type="ECO:0000256" key="2">
    <source>
        <dbReference type="PIRSR" id="PIRSR640255-2"/>
    </source>
</evidence>
<dbReference type="SMART" id="SM00892">
    <property type="entry name" value="Endonuclease_NS"/>
    <property type="match status" value="1"/>
</dbReference>
<keyword evidence="6" id="KW-1185">Reference proteome</keyword>
<dbReference type="OrthoDB" id="9811262at2"/>
<dbReference type="CDD" id="cd00091">
    <property type="entry name" value="NUC"/>
    <property type="match status" value="1"/>
</dbReference>
<dbReference type="Proteomes" id="UP000010473">
    <property type="component" value="Chromosome"/>
</dbReference>
<gene>
    <name evidence="5" type="ordered locus">Sta7437_3183</name>
</gene>
<reference evidence="6" key="1">
    <citation type="journal article" date="2013" name="Proc. Natl. Acad. Sci. U.S.A.">
        <title>Improving the coverage of the cyanobacterial phylum using diversity-driven genome sequencing.</title>
        <authorList>
            <person name="Shih P.M."/>
            <person name="Wu D."/>
            <person name="Latifi A."/>
            <person name="Axen S.D."/>
            <person name="Fewer D.P."/>
            <person name="Talla E."/>
            <person name="Calteau A."/>
            <person name="Cai F."/>
            <person name="Tandeau de Marsac N."/>
            <person name="Rippka R."/>
            <person name="Herdman M."/>
            <person name="Sivonen K."/>
            <person name="Coursin T."/>
            <person name="Laurent T."/>
            <person name="Goodwin L."/>
            <person name="Nolan M."/>
            <person name="Davenport K.W."/>
            <person name="Han C.S."/>
            <person name="Rubin E.M."/>
            <person name="Eisen J.A."/>
            <person name="Woyke T."/>
            <person name="Gugger M."/>
            <person name="Kerfeld C.A."/>
        </authorList>
    </citation>
    <scope>NUCLEOTIDE SEQUENCE [LARGE SCALE GENOMIC DNA]</scope>
    <source>
        <strain evidence="6">ATCC 29371 / PCC 7437</strain>
    </source>
</reference>
<keyword evidence="5" id="KW-0255">Endonuclease</keyword>
<evidence type="ECO:0000313" key="6">
    <source>
        <dbReference type="Proteomes" id="UP000010473"/>
    </source>
</evidence>
<proteinExistence type="predicted"/>
<dbReference type="KEGG" id="scs:Sta7437_3183"/>
<keyword evidence="5" id="KW-0378">Hydrolase</keyword>
<evidence type="ECO:0000313" key="5">
    <source>
        <dbReference type="EMBL" id="AFZ36691.1"/>
    </source>
</evidence>
<feature type="binding site" evidence="2">
    <location>
        <position position="143"/>
    </location>
    <ligand>
        <name>Mg(2+)</name>
        <dbReference type="ChEBI" id="CHEBI:18420"/>
        <note>catalytic</note>
    </ligand>
</feature>
<accession>K9XX66</accession>
<dbReference type="STRING" id="111780.Sta7437_3183"/>
<dbReference type="eggNOG" id="COG1864">
    <property type="taxonomic scope" value="Bacteria"/>
</dbReference>
<dbReference type="Pfam" id="PF01223">
    <property type="entry name" value="Endonuclease_NS"/>
    <property type="match status" value="1"/>
</dbReference>
<dbReference type="SUPFAM" id="SSF54060">
    <property type="entry name" value="His-Me finger endonucleases"/>
    <property type="match status" value="1"/>
</dbReference>